<dbReference type="Gene3D" id="3.40.1190.20">
    <property type="match status" value="1"/>
</dbReference>
<evidence type="ECO:0000313" key="9">
    <source>
        <dbReference type="Proteomes" id="UP000012317"/>
    </source>
</evidence>
<dbReference type="Pfam" id="PF00294">
    <property type="entry name" value="PfkB"/>
    <property type="match status" value="1"/>
</dbReference>
<dbReference type="PANTHER" id="PTHR46566:SF2">
    <property type="entry name" value="ATP-DEPENDENT 6-PHOSPHOFRUCTOKINASE ISOZYME 2"/>
    <property type="match status" value="1"/>
</dbReference>
<dbReference type="PATRIC" id="fig|1189619.4.peg.1348"/>
<dbReference type="InterPro" id="IPR011611">
    <property type="entry name" value="PfkB_dom"/>
</dbReference>
<evidence type="ECO:0000256" key="2">
    <source>
        <dbReference type="ARBA" id="ARBA00022679"/>
    </source>
</evidence>
<dbReference type="PROSITE" id="PS00584">
    <property type="entry name" value="PFKB_KINASES_2"/>
    <property type="match status" value="1"/>
</dbReference>
<keyword evidence="4 8" id="KW-0418">Kinase</keyword>
<dbReference type="CDD" id="cd01164">
    <property type="entry name" value="FruK_PfkB_like"/>
    <property type="match status" value="1"/>
</dbReference>
<accession>N1WR95</accession>
<evidence type="ECO:0000256" key="4">
    <source>
        <dbReference type="ARBA" id="ARBA00022777"/>
    </source>
</evidence>
<keyword evidence="5" id="KW-0067">ATP-binding</keyword>
<protein>
    <submittedName>
        <fullName evidence="8">6-phosphofructokinase II</fullName>
    </submittedName>
</protein>
<keyword evidence="2 6" id="KW-0808">Transferase</keyword>
<keyword evidence="9" id="KW-1185">Reference proteome</keyword>
<dbReference type="FunFam" id="3.40.1190.20:FF:000001">
    <property type="entry name" value="Phosphofructokinase"/>
    <property type="match status" value="1"/>
</dbReference>
<dbReference type="RefSeq" id="WP_003438679.1">
    <property type="nucleotide sequence ID" value="NZ_APLF01000005.1"/>
</dbReference>
<evidence type="ECO:0000259" key="7">
    <source>
        <dbReference type="Pfam" id="PF00294"/>
    </source>
</evidence>
<dbReference type="InterPro" id="IPR017583">
    <property type="entry name" value="Tagatose/fructose_Pkinase"/>
</dbReference>
<evidence type="ECO:0000256" key="6">
    <source>
        <dbReference type="PIRNR" id="PIRNR000535"/>
    </source>
</evidence>
<dbReference type="InterPro" id="IPR029056">
    <property type="entry name" value="Ribokinase-like"/>
</dbReference>
<dbReference type="GO" id="GO:0003872">
    <property type="term" value="F:6-phosphofructokinase activity"/>
    <property type="evidence" value="ECO:0007669"/>
    <property type="project" value="TreeGrafter"/>
</dbReference>
<dbReference type="SUPFAM" id="SSF53613">
    <property type="entry name" value="Ribokinase-like"/>
    <property type="match status" value="1"/>
</dbReference>
<dbReference type="GO" id="GO:0005524">
    <property type="term" value="F:ATP binding"/>
    <property type="evidence" value="ECO:0007669"/>
    <property type="project" value="UniProtKB-KW"/>
</dbReference>
<dbReference type="NCBIfam" id="TIGR03168">
    <property type="entry name" value="1-PFK"/>
    <property type="match status" value="1"/>
</dbReference>
<sequence length="307" mass="33367">MDITTLTLNPALDKSAQVDQFVPEQKLKCHSIQYQAGGGGVNISRVLHTLQVKNKCIFTSGGDTGLYLKKLLVKENIDLKTIAVNSWTRENLSIVDTKTELQYRFGMPGNDLNTSDIELIKTELTNEVKDNSILVLSGSLSEKTPSNLYATLLKMLAGKNVKVVIDTSGQALIETLKENVYLVKPNQRELAQLAGKEFLSKNEQEDFAMELINSKKAKLVVVSMGARGAFLASSEGIFYKSAPSVKVKSTIGAGDSMVAGMVYAIQQGLSSEEILKWGVVCGVATTMTEGTNLASQENINKVLELID</sequence>
<evidence type="ECO:0000256" key="1">
    <source>
        <dbReference type="ARBA" id="ARBA00010688"/>
    </source>
</evidence>
<gene>
    <name evidence="8" type="ORF">pgond44_06505</name>
</gene>
<dbReference type="EMBL" id="APLF01000005">
    <property type="protein sequence ID" value="EMY81480.1"/>
    <property type="molecule type" value="Genomic_DNA"/>
</dbReference>
<dbReference type="GO" id="GO:0005829">
    <property type="term" value="C:cytosol"/>
    <property type="evidence" value="ECO:0007669"/>
    <property type="project" value="TreeGrafter"/>
</dbReference>
<dbReference type="eggNOG" id="COG1105">
    <property type="taxonomic scope" value="Bacteria"/>
</dbReference>
<dbReference type="STRING" id="1189619.pgond44_06505"/>
<reference evidence="8 9" key="1">
    <citation type="journal article" date="2014" name="Genome Biol. Evol.">
        <title>Extensive gene acquisition in the extremely psychrophilic bacterial species Psychroflexus torquis and the link to sea-ice ecosystem specialism.</title>
        <authorList>
            <person name="Feng S."/>
            <person name="Powell S.M."/>
            <person name="Wilson R."/>
            <person name="Bowman J.P."/>
        </authorList>
    </citation>
    <scope>NUCLEOTIDE SEQUENCE [LARGE SCALE GENOMIC DNA]</scope>
    <source>
        <strain evidence="8 9">ACAM 44</strain>
    </source>
</reference>
<dbReference type="PIRSF" id="PIRSF000535">
    <property type="entry name" value="1PFK/6PFK/LacC"/>
    <property type="match status" value="1"/>
</dbReference>
<feature type="domain" description="Carbohydrate kinase PfkB" evidence="7">
    <location>
        <begin position="17"/>
        <end position="294"/>
    </location>
</feature>
<keyword evidence="3" id="KW-0547">Nucleotide-binding</keyword>
<organism evidence="8 9">
    <name type="scientific">Psychroflexus gondwanensis ACAM 44</name>
    <dbReference type="NCBI Taxonomy" id="1189619"/>
    <lineage>
        <taxon>Bacteria</taxon>
        <taxon>Pseudomonadati</taxon>
        <taxon>Bacteroidota</taxon>
        <taxon>Flavobacteriia</taxon>
        <taxon>Flavobacteriales</taxon>
        <taxon>Flavobacteriaceae</taxon>
        <taxon>Psychroflexus</taxon>
    </lineage>
</organism>
<evidence type="ECO:0000313" key="8">
    <source>
        <dbReference type="EMBL" id="EMY81480.1"/>
    </source>
</evidence>
<evidence type="ECO:0000256" key="5">
    <source>
        <dbReference type="ARBA" id="ARBA00022840"/>
    </source>
</evidence>
<proteinExistence type="inferred from homology"/>
<dbReference type="Proteomes" id="UP000012317">
    <property type="component" value="Unassembled WGS sequence"/>
</dbReference>
<evidence type="ECO:0000256" key="3">
    <source>
        <dbReference type="ARBA" id="ARBA00022741"/>
    </source>
</evidence>
<name>N1WR95_9FLAO</name>
<dbReference type="InterPro" id="IPR002173">
    <property type="entry name" value="Carboh/pur_kinase_PfkB_CS"/>
</dbReference>
<dbReference type="AlphaFoldDB" id="N1WR95"/>
<comment type="similarity">
    <text evidence="1">Belongs to the carbohydrate kinase PfkB family.</text>
</comment>
<dbReference type="PANTHER" id="PTHR46566">
    <property type="entry name" value="1-PHOSPHOFRUCTOKINASE-RELATED"/>
    <property type="match status" value="1"/>
</dbReference>
<comment type="caution">
    <text evidence="8">The sequence shown here is derived from an EMBL/GenBank/DDBJ whole genome shotgun (WGS) entry which is preliminary data.</text>
</comment>